<dbReference type="OrthoDB" id="10567600at2759"/>
<organism evidence="2 3">
    <name type="scientific">Armillaria gallica</name>
    <name type="common">Bulbous honey fungus</name>
    <name type="synonym">Armillaria bulbosa</name>
    <dbReference type="NCBI Taxonomy" id="47427"/>
    <lineage>
        <taxon>Eukaryota</taxon>
        <taxon>Fungi</taxon>
        <taxon>Dikarya</taxon>
        <taxon>Basidiomycota</taxon>
        <taxon>Agaricomycotina</taxon>
        <taxon>Agaricomycetes</taxon>
        <taxon>Agaricomycetidae</taxon>
        <taxon>Agaricales</taxon>
        <taxon>Marasmiineae</taxon>
        <taxon>Physalacriaceae</taxon>
        <taxon>Armillaria</taxon>
    </lineage>
</organism>
<proteinExistence type="predicted"/>
<gene>
    <name evidence="2" type="ORF">ARMGADRAFT_1079687</name>
</gene>
<protein>
    <submittedName>
        <fullName evidence="2">Uncharacterized protein</fullName>
    </submittedName>
</protein>
<reference evidence="3" key="1">
    <citation type="journal article" date="2017" name="Nat. Ecol. Evol.">
        <title>Genome expansion and lineage-specific genetic innovations in the forest pathogenic fungi Armillaria.</title>
        <authorList>
            <person name="Sipos G."/>
            <person name="Prasanna A.N."/>
            <person name="Walter M.C."/>
            <person name="O'Connor E."/>
            <person name="Balint B."/>
            <person name="Krizsan K."/>
            <person name="Kiss B."/>
            <person name="Hess J."/>
            <person name="Varga T."/>
            <person name="Slot J."/>
            <person name="Riley R."/>
            <person name="Boka B."/>
            <person name="Rigling D."/>
            <person name="Barry K."/>
            <person name="Lee J."/>
            <person name="Mihaltcheva S."/>
            <person name="LaButti K."/>
            <person name="Lipzen A."/>
            <person name="Waldron R."/>
            <person name="Moloney N.M."/>
            <person name="Sperisen C."/>
            <person name="Kredics L."/>
            <person name="Vagvoelgyi C."/>
            <person name="Patrignani A."/>
            <person name="Fitzpatrick D."/>
            <person name="Nagy I."/>
            <person name="Doyle S."/>
            <person name="Anderson J.B."/>
            <person name="Grigoriev I.V."/>
            <person name="Gueldener U."/>
            <person name="Muensterkoetter M."/>
            <person name="Nagy L.G."/>
        </authorList>
    </citation>
    <scope>NUCLEOTIDE SEQUENCE [LARGE SCALE GENOMIC DNA]</scope>
    <source>
        <strain evidence="3">Ar21-2</strain>
    </source>
</reference>
<keyword evidence="3" id="KW-1185">Reference proteome</keyword>
<dbReference type="AlphaFoldDB" id="A0A2H3DHN7"/>
<sequence length="56" mass="6134">MLAPRDSDDVQSLGTSFSGDSRHIGEDRCLHGRAIRRDLMPASTLDQAHRLKATGN</sequence>
<evidence type="ECO:0000256" key="1">
    <source>
        <dbReference type="SAM" id="MobiDB-lite"/>
    </source>
</evidence>
<dbReference type="EMBL" id="KZ293656">
    <property type="protein sequence ID" value="PBK93344.1"/>
    <property type="molecule type" value="Genomic_DNA"/>
</dbReference>
<accession>A0A2H3DHN7</accession>
<evidence type="ECO:0000313" key="2">
    <source>
        <dbReference type="EMBL" id="PBK93344.1"/>
    </source>
</evidence>
<dbReference type="InParanoid" id="A0A2H3DHN7"/>
<feature type="region of interest" description="Disordered" evidence="1">
    <location>
        <begin position="1"/>
        <end position="25"/>
    </location>
</feature>
<name>A0A2H3DHN7_ARMGA</name>
<feature type="compositionally biased region" description="Polar residues" evidence="1">
    <location>
        <begin position="10"/>
        <end position="19"/>
    </location>
</feature>
<dbReference type="Proteomes" id="UP000217790">
    <property type="component" value="Unassembled WGS sequence"/>
</dbReference>
<evidence type="ECO:0000313" key="3">
    <source>
        <dbReference type="Proteomes" id="UP000217790"/>
    </source>
</evidence>